<protein>
    <submittedName>
        <fullName evidence="1">Uncharacterized protein</fullName>
    </submittedName>
</protein>
<dbReference type="AlphaFoldDB" id="A0AAD6CF41"/>
<dbReference type="EMBL" id="JAPVEA010000002">
    <property type="protein sequence ID" value="KAJ5461997.1"/>
    <property type="molecule type" value="Genomic_DNA"/>
</dbReference>
<name>A0AAD6CF41_9EURO</name>
<dbReference type="GeneID" id="81597175"/>
<proteinExistence type="predicted"/>
<comment type="caution">
    <text evidence="1">The sequence shown here is derived from an EMBL/GenBank/DDBJ whole genome shotgun (WGS) entry which is preliminary data.</text>
</comment>
<sequence>MPRAINHAELRTQFRTSVCRLLNRLRTFAQYVLKVDDLLGLGVYISEFDPFDLNEAIIFQPFSEQELHDYGIDEVLVQNEEILKKLDLPDWTPPEPANEKGVISRREEELDAMKAGERVFEYLEAMYSCLSKLYDDMSPLSMARNWTDIPIPHPEYSWPPELGHNSWTREYGLLNHGPTPEHVGWQYQSASEWKDRPKRGDPRAQPHVRLVVVHGATGDPNGVLLGELGAIAQVIYNRLNQPSFENESYFPVLMISLFGPRHGRILQAVYRRAGYLELRVTRIHDFTKPDEAPFDLFLRYLASYPRRDDY</sequence>
<evidence type="ECO:0000313" key="1">
    <source>
        <dbReference type="EMBL" id="KAJ5461997.1"/>
    </source>
</evidence>
<reference evidence="1" key="2">
    <citation type="journal article" date="2023" name="IMA Fungus">
        <title>Comparative genomic study of the Penicillium genus elucidates a diverse pangenome and 15 lateral gene transfer events.</title>
        <authorList>
            <person name="Petersen C."/>
            <person name="Sorensen T."/>
            <person name="Nielsen M.R."/>
            <person name="Sondergaard T.E."/>
            <person name="Sorensen J.L."/>
            <person name="Fitzpatrick D.A."/>
            <person name="Frisvad J.C."/>
            <person name="Nielsen K.L."/>
        </authorList>
    </citation>
    <scope>NUCLEOTIDE SEQUENCE</scope>
    <source>
        <strain evidence="1">IBT 16125</strain>
    </source>
</reference>
<reference evidence="1" key="1">
    <citation type="submission" date="2022-12" db="EMBL/GenBank/DDBJ databases">
        <authorList>
            <person name="Petersen C."/>
        </authorList>
    </citation>
    <scope>NUCLEOTIDE SEQUENCE</scope>
    <source>
        <strain evidence="1">IBT 16125</strain>
    </source>
</reference>
<organism evidence="1 2">
    <name type="scientific">Penicillium daleae</name>
    <dbReference type="NCBI Taxonomy" id="63821"/>
    <lineage>
        <taxon>Eukaryota</taxon>
        <taxon>Fungi</taxon>
        <taxon>Dikarya</taxon>
        <taxon>Ascomycota</taxon>
        <taxon>Pezizomycotina</taxon>
        <taxon>Eurotiomycetes</taxon>
        <taxon>Eurotiomycetidae</taxon>
        <taxon>Eurotiales</taxon>
        <taxon>Aspergillaceae</taxon>
        <taxon>Penicillium</taxon>
    </lineage>
</organism>
<gene>
    <name evidence="1" type="ORF">N7458_003549</name>
</gene>
<dbReference type="Proteomes" id="UP001213681">
    <property type="component" value="Unassembled WGS sequence"/>
</dbReference>
<evidence type="ECO:0000313" key="2">
    <source>
        <dbReference type="Proteomes" id="UP001213681"/>
    </source>
</evidence>
<dbReference type="RefSeq" id="XP_056771039.1">
    <property type="nucleotide sequence ID" value="XM_056906932.1"/>
</dbReference>
<keyword evidence="2" id="KW-1185">Reference proteome</keyword>
<accession>A0AAD6CF41</accession>